<evidence type="ECO:0000313" key="1">
    <source>
        <dbReference type="EMBL" id="QWV97470.1"/>
    </source>
</evidence>
<organism evidence="1 2">
    <name type="scientific">Geomonas diazotrophica</name>
    <dbReference type="NCBI Taxonomy" id="2843197"/>
    <lineage>
        <taxon>Bacteria</taxon>
        <taxon>Pseudomonadati</taxon>
        <taxon>Thermodesulfobacteriota</taxon>
        <taxon>Desulfuromonadia</taxon>
        <taxon>Geobacterales</taxon>
        <taxon>Geobacteraceae</taxon>
        <taxon>Geomonas</taxon>
    </lineage>
</organism>
<proteinExistence type="predicted"/>
<dbReference type="EMBL" id="CP076724">
    <property type="protein sequence ID" value="QWV97470.1"/>
    <property type="molecule type" value="Genomic_DNA"/>
</dbReference>
<sequence>MSYEQHPLSAAFPSMTKADLDALTEDIAENGLLTPITIYEGKVIDGWHRYQACRACGRVPNIVQLSANVDPVAFVKSHNLHRRHLSGSQRAAAVVACNGWVAGGRPQKGEPGSPFHQTVSAMAKEAEVSERTIQQAKAAHAAGLGEAVRDGKLTAKKAAARAKFSEEECRSTETAAPTPSDKEMVSIPKAELDALNSQIKELQESLAEATADNAAMGKVFDADDRLAAAAAEVKRLAGMETMLKSRIDGLMLEKSDAVRMAKSWMRKFQALEKEAKIPTSGGLPV</sequence>
<name>A0ABX8JPX2_9BACT</name>
<reference evidence="1 2" key="1">
    <citation type="submission" date="2021-06" db="EMBL/GenBank/DDBJ databases">
        <title>Gemonas diversity in paddy soil.</title>
        <authorList>
            <person name="Liu G."/>
        </authorList>
    </citation>
    <scope>NUCLEOTIDE SEQUENCE [LARGE SCALE GENOMIC DNA]</scope>
    <source>
        <strain evidence="1 2">RG29</strain>
    </source>
</reference>
<protein>
    <submittedName>
        <fullName evidence="1">ParB N-terminal domain-containing protein</fullName>
    </submittedName>
</protein>
<accession>A0ABX8JPX2</accession>
<dbReference type="Proteomes" id="UP000683493">
    <property type="component" value="Chromosome"/>
</dbReference>
<keyword evidence="2" id="KW-1185">Reference proteome</keyword>
<evidence type="ECO:0000313" key="2">
    <source>
        <dbReference type="Proteomes" id="UP000683493"/>
    </source>
</evidence>
<gene>
    <name evidence="1" type="ORF">KP005_19380</name>
</gene>